<evidence type="ECO:0000256" key="2">
    <source>
        <dbReference type="ARBA" id="ARBA00023445"/>
    </source>
</evidence>
<dbReference type="AlphaFoldDB" id="A0AAD4CTU6"/>
<reference evidence="5" key="1">
    <citation type="journal article" date="2019" name="Beilstein J. Org. Chem.">
        <title>Nanangenines: drimane sesquiterpenoids as the dominant metabolite cohort of a novel Australian fungus, Aspergillus nanangensis.</title>
        <authorList>
            <person name="Lacey H.J."/>
            <person name="Gilchrist C.L.M."/>
            <person name="Crombie A."/>
            <person name="Kalaitzis J.A."/>
            <person name="Vuong D."/>
            <person name="Rutledge P.J."/>
            <person name="Turner P."/>
            <person name="Pitt J.I."/>
            <person name="Lacey E."/>
            <person name="Chooi Y.H."/>
            <person name="Piggott A.M."/>
        </authorList>
    </citation>
    <scope>NUCLEOTIDE SEQUENCE</scope>
    <source>
        <strain evidence="5">MST-FP2251</strain>
    </source>
</reference>
<dbReference type="Proteomes" id="UP001194746">
    <property type="component" value="Unassembled WGS sequence"/>
</dbReference>
<sequence length="328" mass="36599">MTVSDLVFVTGASGFIGSQVTLSLLTAGYKVRLSLRREEQIAELRAIFSKYVDQLEFVIIPDITVTGVFDKALNSVQYVIHIASPLPQPGDLLTPAVRGTESILEEASKWPCVKKVVICASIASFFPVSGAVNGTIYKETFDVGFDETPEEIAQLDHFSQYIASKNASYKATIDFVRNQKPSFDVVTLHPAFTFGRSLIQKRADEQLDSTNTMLFNAIMYEQWCFGAFPLRQFLGVHLDDVAAAHLKVLDGSIQGFQQYLLSAPRRSVEDVVSFITTQYPNLPFKLKPGDTKFFMADASKAEKELGMHFKPMEDQVKDVMDQQLELLN</sequence>
<keyword evidence="3" id="KW-1133">Transmembrane helix</keyword>
<protein>
    <recommendedName>
        <fullName evidence="4">NAD-dependent epimerase/dehydratase domain-containing protein</fullName>
    </recommendedName>
</protein>
<feature type="transmembrane region" description="Helical" evidence="3">
    <location>
        <begin position="6"/>
        <end position="27"/>
    </location>
</feature>
<dbReference type="InterPro" id="IPR036291">
    <property type="entry name" value="NAD(P)-bd_dom_sf"/>
</dbReference>
<dbReference type="InterPro" id="IPR050425">
    <property type="entry name" value="NAD(P)_dehydrat-like"/>
</dbReference>
<dbReference type="EMBL" id="VCAU01000017">
    <property type="protein sequence ID" value="KAF9891632.1"/>
    <property type="molecule type" value="Genomic_DNA"/>
</dbReference>
<gene>
    <name evidence="5" type="ORF">FE257_003643</name>
</gene>
<dbReference type="Gene3D" id="3.40.50.720">
    <property type="entry name" value="NAD(P)-binding Rossmann-like Domain"/>
    <property type="match status" value="1"/>
</dbReference>
<evidence type="ECO:0000256" key="3">
    <source>
        <dbReference type="SAM" id="Phobius"/>
    </source>
</evidence>
<evidence type="ECO:0000256" key="1">
    <source>
        <dbReference type="ARBA" id="ARBA00023002"/>
    </source>
</evidence>
<evidence type="ECO:0000313" key="6">
    <source>
        <dbReference type="Proteomes" id="UP001194746"/>
    </source>
</evidence>
<dbReference type="Pfam" id="PF01370">
    <property type="entry name" value="Epimerase"/>
    <property type="match status" value="1"/>
</dbReference>
<keyword evidence="1" id="KW-0560">Oxidoreductase</keyword>
<proteinExistence type="inferred from homology"/>
<comment type="caution">
    <text evidence="5">The sequence shown here is derived from an EMBL/GenBank/DDBJ whole genome shotgun (WGS) entry which is preliminary data.</text>
</comment>
<reference evidence="5" key="2">
    <citation type="submission" date="2020-02" db="EMBL/GenBank/DDBJ databases">
        <authorList>
            <person name="Gilchrist C.L.M."/>
            <person name="Chooi Y.-H."/>
        </authorList>
    </citation>
    <scope>NUCLEOTIDE SEQUENCE</scope>
    <source>
        <strain evidence="5">MST-FP2251</strain>
    </source>
</reference>
<accession>A0AAD4CTU6</accession>
<dbReference type="PANTHER" id="PTHR10366">
    <property type="entry name" value="NAD DEPENDENT EPIMERASE/DEHYDRATASE"/>
    <property type="match status" value="1"/>
</dbReference>
<feature type="domain" description="NAD-dependent epimerase/dehydratase" evidence="4">
    <location>
        <begin position="7"/>
        <end position="250"/>
    </location>
</feature>
<evidence type="ECO:0000313" key="5">
    <source>
        <dbReference type="EMBL" id="KAF9891632.1"/>
    </source>
</evidence>
<keyword evidence="3" id="KW-0472">Membrane</keyword>
<comment type="similarity">
    <text evidence="2">Belongs to the NAD(P)-dependent epimerase/dehydratase family. Dihydroflavonol-4-reductase subfamily.</text>
</comment>
<dbReference type="PANTHER" id="PTHR10366:SF812">
    <property type="entry name" value="VPS9 DOMAIN-CONTAINING PROTEIN"/>
    <property type="match status" value="1"/>
</dbReference>
<dbReference type="GO" id="GO:0016616">
    <property type="term" value="F:oxidoreductase activity, acting on the CH-OH group of donors, NAD or NADP as acceptor"/>
    <property type="evidence" value="ECO:0007669"/>
    <property type="project" value="TreeGrafter"/>
</dbReference>
<keyword evidence="3" id="KW-0812">Transmembrane</keyword>
<evidence type="ECO:0000259" key="4">
    <source>
        <dbReference type="Pfam" id="PF01370"/>
    </source>
</evidence>
<keyword evidence="6" id="KW-1185">Reference proteome</keyword>
<name>A0AAD4CTU6_ASPNN</name>
<dbReference type="InterPro" id="IPR001509">
    <property type="entry name" value="Epimerase_deHydtase"/>
</dbReference>
<organism evidence="5 6">
    <name type="scientific">Aspergillus nanangensis</name>
    <dbReference type="NCBI Taxonomy" id="2582783"/>
    <lineage>
        <taxon>Eukaryota</taxon>
        <taxon>Fungi</taxon>
        <taxon>Dikarya</taxon>
        <taxon>Ascomycota</taxon>
        <taxon>Pezizomycotina</taxon>
        <taxon>Eurotiomycetes</taxon>
        <taxon>Eurotiomycetidae</taxon>
        <taxon>Eurotiales</taxon>
        <taxon>Aspergillaceae</taxon>
        <taxon>Aspergillus</taxon>
        <taxon>Aspergillus subgen. Circumdati</taxon>
    </lineage>
</organism>
<dbReference type="SUPFAM" id="SSF51735">
    <property type="entry name" value="NAD(P)-binding Rossmann-fold domains"/>
    <property type="match status" value="1"/>
</dbReference>